<sequence>MKSEAHESRYEYTIKAGDLVLFEGNNPEEARQAYLRAGRDERYYACKIYFLHRGKVTHTFLERVGYRPSDKR</sequence>
<organism evidence="1">
    <name type="scientific">Thermosporothrix sp. COM3</name>
    <dbReference type="NCBI Taxonomy" id="2490863"/>
    <lineage>
        <taxon>Bacteria</taxon>
        <taxon>Bacillati</taxon>
        <taxon>Chloroflexota</taxon>
        <taxon>Ktedonobacteria</taxon>
        <taxon>Ktedonobacterales</taxon>
        <taxon>Thermosporotrichaceae</taxon>
        <taxon>Thermosporothrix</taxon>
    </lineage>
</organism>
<dbReference type="EMBL" id="AP019376">
    <property type="protein sequence ID" value="BBH86023.1"/>
    <property type="molecule type" value="Genomic_DNA"/>
</dbReference>
<name>A0A455SC32_9CHLR</name>
<proteinExistence type="predicted"/>
<dbReference type="AlphaFoldDB" id="A0A455SC32"/>
<gene>
    <name evidence="1" type="ORF">KTC_07740</name>
</gene>
<reference evidence="1" key="1">
    <citation type="submission" date="2018-12" db="EMBL/GenBank/DDBJ databases">
        <title>Novel natural products biosynthetic potential of the class Ktedonobacteria.</title>
        <authorList>
            <person name="Zheng Y."/>
            <person name="Saitou A."/>
            <person name="Wang C.M."/>
            <person name="Toyoda A."/>
            <person name="Minakuchi Y."/>
            <person name="Sekiguchi Y."/>
            <person name="Ueda K."/>
            <person name="Takano H."/>
            <person name="Sakai Y."/>
            <person name="Yokota A."/>
            <person name="Yabe S."/>
        </authorList>
    </citation>
    <scope>NUCLEOTIDE SEQUENCE</scope>
    <source>
        <strain evidence="1">COM3</strain>
    </source>
</reference>
<protein>
    <submittedName>
        <fullName evidence="1">Uncharacterized protein</fullName>
    </submittedName>
</protein>
<accession>A0A455SC32</accession>
<evidence type="ECO:0000313" key="1">
    <source>
        <dbReference type="EMBL" id="BBH86023.1"/>
    </source>
</evidence>